<evidence type="ECO:0000313" key="2">
    <source>
        <dbReference type="EMBL" id="AHC27031.1"/>
    </source>
</evidence>
<sequence length="404" mass="43712">MIPVAIPSRSEIEAWDSSELDAAATRWRVTANALESAFDRHRQNILAAGGSTWEGDAKDTASARVAADSAVVRLQSDLHGEAADVATSGANDIQRARSSILEAIADAEGDDFRVREDLSVVDNRPYLIDTAAARTLALAEHAEFIRWRAEQLVATEVLVGEQLRGKAAELQGVRFDGEGATGTGSDPTIRLVDNEEEHGSPAPLLPGPELSASRRAAVEYAEKWADGFNPEYEALGGGGVDCTNFASQVMRAGGFGDVGNEIDDWRRGDSDDWYYQNDGGVFPGNRFSTTWTLAKENHNFVTQHSGRGEVIGVVPTPSRAGLDPLAPSRAGLLPGDLIYYKDADGQINHVSVYVGQAMVNGVPTDVINQHAADVNRHNDWMPDSQEYTRPPAQVEFVRLRYPGE</sequence>
<evidence type="ECO:0000259" key="1">
    <source>
        <dbReference type="Pfam" id="PF12671"/>
    </source>
</evidence>
<dbReference type="Pfam" id="PF12671">
    <property type="entry name" value="Amidase_6"/>
    <property type="match status" value="1"/>
</dbReference>
<protein>
    <submittedName>
        <fullName evidence="2">Amidase</fullName>
    </submittedName>
</protein>
<dbReference type="InterPro" id="IPR024301">
    <property type="entry name" value="Amidase_6"/>
</dbReference>
<evidence type="ECO:0000313" key="3">
    <source>
        <dbReference type="Proteomes" id="UP000018763"/>
    </source>
</evidence>
<dbReference type="AlphaFoldDB" id="V5XH68"/>
<proteinExistence type="predicted"/>
<dbReference type="Proteomes" id="UP000018763">
    <property type="component" value="Chromosome"/>
</dbReference>
<gene>
    <name evidence="2" type="ORF">D174_21810</name>
</gene>
<dbReference type="GeneID" id="43452961"/>
<keyword evidence="3" id="KW-1185">Reference proteome</keyword>
<dbReference type="EMBL" id="CP006936">
    <property type="protein sequence ID" value="AHC27031.1"/>
    <property type="molecule type" value="Genomic_DNA"/>
</dbReference>
<accession>V5XH68</accession>
<organism evidence="2 3">
    <name type="scientific">Mycolicibacterium neoaurum VKM Ac-1815D</name>
    <dbReference type="NCBI Taxonomy" id="700508"/>
    <lineage>
        <taxon>Bacteria</taxon>
        <taxon>Bacillati</taxon>
        <taxon>Actinomycetota</taxon>
        <taxon>Actinomycetes</taxon>
        <taxon>Mycobacteriales</taxon>
        <taxon>Mycobacteriaceae</taxon>
        <taxon>Mycolicibacterium</taxon>
    </lineage>
</organism>
<dbReference type="Gene3D" id="3.90.1720.10">
    <property type="entry name" value="endopeptidase domain like (from Nostoc punctiforme)"/>
    <property type="match status" value="1"/>
</dbReference>
<feature type="domain" description="Putative amidase" evidence="1">
    <location>
        <begin position="213"/>
        <end position="380"/>
    </location>
</feature>
<dbReference type="PANTHER" id="PTHR40032:SF1">
    <property type="entry name" value="EXPORTED PROTEIN"/>
    <property type="match status" value="1"/>
</dbReference>
<dbReference type="RefSeq" id="WP_023986180.1">
    <property type="nucleotide sequence ID" value="NC_023036.2"/>
</dbReference>
<dbReference type="HOGENOM" id="CLU_701744_0_0_11"/>
<dbReference type="eggNOG" id="ENOG502ZB9M">
    <property type="taxonomic scope" value="Bacteria"/>
</dbReference>
<dbReference type="KEGG" id="mne:D174_21810"/>
<dbReference type="PANTHER" id="PTHR40032">
    <property type="entry name" value="EXPORTED PROTEIN-RELATED"/>
    <property type="match status" value="1"/>
</dbReference>
<name>V5XH68_MYCNE</name>
<reference evidence="2 3" key="1">
    <citation type="journal article" date="2014" name="Genome Announc.">
        <title>Complete Genome Sequence of Sterol-Transforming Mycobacterium neoaurum Strain VKM Ac-1815D.</title>
        <authorList>
            <person name="Shtratnikova V.Y."/>
            <person name="Bragin E.Y."/>
            <person name="Dovbnya D.V."/>
            <person name="Pekov Y.A."/>
            <person name="Schelkunov M.I."/>
            <person name="Strizhov N."/>
            <person name="Ivashina T.V."/>
            <person name="Ashapkin V.V."/>
            <person name="Donova M.V."/>
        </authorList>
    </citation>
    <scope>NUCLEOTIDE SEQUENCE [LARGE SCALE GENOMIC DNA]</scope>
    <source>
        <strain evidence="2 3">VKM Ac-1815D</strain>
    </source>
</reference>